<sequence length="32" mass="3655">MFTLFLFYPTCVGQKGCVVVLLFAVLIHFSFI</sequence>
<proteinExistence type="predicted"/>
<protein>
    <submittedName>
        <fullName evidence="2">Uncharacterized protein</fullName>
    </submittedName>
</protein>
<evidence type="ECO:0000313" key="2">
    <source>
        <dbReference type="EMBL" id="JAD97124.1"/>
    </source>
</evidence>
<reference evidence="2" key="2">
    <citation type="journal article" date="2015" name="Data Brief">
        <title>Shoot transcriptome of the giant reed, Arundo donax.</title>
        <authorList>
            <person name="Barrero R.A."/>
            <person name="Guerrero F.D."/>
            <person name="Moolhuijzen P."/>
            <person name="Goolsby J.A."/>
            <person name="Tidwell J."/>
            <person name="Bellgard S.E."/>
            <person name="Bellgard M.I."/>
        </authorList>
    </citation>
    <scope>NUCLEOTIDE SEQUENCE</scope>
    <source>
        <tissue evidence="2">Shoot tissue taken approximately 20 cm above the soil surface</tissue>
    </source>
</reference>
<dbReference type="EMBL" id="GBRH01200771">
    <property type="protein sequence ID" value="JAD97124.1"/>
    <property type="molecule type" value="Transcribed_RNA"/>
</dbReference>
<organism evidence="2">
    <name type="scientific">Arundo donax</name>
    <name type="common">Giant reed</name>
    <name type="synonym">Donax arundinaceus</name>
    <dbReference type="NCBI Taxonomy" id="35708"/>
    <lineage>
        <taxon>Eukaryota</taxon>
        <taxon>Viridiplantae</taxon>
        <taxon>Streptophyta</taxon>
        <taxon>Embryophyta</taxon>
        <taxon>Tracheophyta</taxon>
        <taxon>Spermatophyta</taxon>
        <taxon>Magnoliopsida</taxon>
        <taxon>Liliopsida</taxon>
        <taxon>Poales</taxon>
        <taxon>Poaceae</taxon>
        <taxon>PACMAD clade</taxon>
        <taxon>Arundinoideae</taxon>
        <taxon>Arundineae</taxon>
        <taxon>Arundo</taxon>
    </lineage>
</organism>
<keyword evidence="1" id="KW-0812">Transmembrane</keyword>
<name>A0A0A9E8T0_ARUDO</name>
<evidence type="ECO:0000256" key="1">
    <source>
        <dbReference type="SAM" id="Phobius"/>
    </source>
</evidence>
<reference evidence="2" key="1">
    <citation type="submission" date="2014-09" db="EMBL/GenBank/DDBJ databases">
        <authorList>
            <person name="Magalhaes I.L.F."/>
            <person name="Oliveira U."/>
            <person name="Santos F.R."/>
            <person name="Vidigal T.H.D.A."/>
            <person name="Brescovit A.D."/>
            <person name="Santos A.J."/>
        </authorList>
    </citation>
    <scope>NUCLEOTIDE SEQUENCE</scope>
    <source>
        <tissue evidence="2">Shoot tissue taken approximately 20 cm above the soil surface</tissue>
    </source>
</reference>
<accession>A0A0A9E8T0</accession>
<feature type="transmembrane region" description="Helical" evidence="1">
    <location>
        <begin position="6"/>
        <end position="29"/>
    </location>
</feature>
<keyword evidence="1" id="KW-1133">Transmembrane helix</keyword>
<dbReference type="AlphaFoldDB" id="A0A0A9E8T0"/>
<keyword evidence="1" id="KW-0472">Membrane</keyword>